<gene>
    <name evidence="2" type="ORF">Mag101_03815</name>
</gene>
<dbReference type="KEGG" id="maga:Mag101_03815"/>
<dbReference type="OrthoDB" id="7168509at2"/>
<dbReference type="InterPro" id="IPR036034">
    <property type="entry name" value="PDZ_sf"/>
</dbReference>
<dbReference type="SUPFAM" id="SSF52096">
    <property type="entry name" value="ClpP/crotonase"/>
    <property type="match status" value="1"/>
</dbReference>
<dbReference type="InterPro" id="IPR029045">
    <property type="entry name" value="ClpP/crotonase-like_dom_sf"/>
</dbReference>
<dbReference type="eggNOG" id="COG0793">
    <property type="taxonomic scope" value="Bacteria"/>
</dbReference>
<name>A0A1Q2MA00_9GAMM</name>
<dbReference type="AlphaFoldDB" id="A0A1Q2MA00"/>
<dbReference type="Gene3D" id="2.30.42.10">
    <property type="match status" value="1"/>
</dbReference>
<feature type="domain" description="Tail specific protease" evidence="1">
    <location>
        <begin position="201"/>
        <end position="350"/>
    </location>
</feature>
<dbReference type="EMBL" id="CP019650">
    <property type="protein sequence ID" value="AQQ69368.1"/>
    <property type="molecule type" value="Genomic_DNA"/>
</dbReference>
<keyword evidence="3" id="KW-1185">Reference proteome</keyword>
<dbReference type="Gene3D" id="3.90.226.10">
    <property type="entry name" value="2-enoyl-CoA Hydratase, Chain A, domain 1"/>
    <property type="match status" value="1"/>
</dbReference>
<reference evidence="2" key="1">
    <citation type="submission" date="2017-02" db="EMBL/GenBank/DDBJ databases">
        <title>Genome of Microbulbifer agarilyticus GP101.</title>
        <authorList>
            <person name="Jung J."/>
            <person name="Bae S.S."/>
            <person name="Baek K."/>
        </authorList>
    </citation>
    <scope>NUCLEOTIDE SEQUENCE [LARGE SCALE GENOMIC DNA]</scope>
    <source>
        <strain evidence="2">GP101</strain>
    </source>
</reference>
<protein>
    <submittedName>
        <fullName evidence="2">Peptidase</fullName>
    </submittedName>
</protein>
<sequence>MPRTGIDPFSGEAYADVKGTTLDENMWMRSWSNDLYLWYDEIEDQDPDGFTTEDYFDTLKTNQLTMSGTPKDQFHFLVPTDEWIAQSQSGVSVGYGLEWALLSSLPPREALVAYTAKADAVGLPPRGARILEIDGYSIDVTSEVGVDALNAGLFPSSEGEQHTFLFEYPDGQLQEMTLTANPVVSDPVQNVKVVDGAMGRKVGYMLFNDHIATAELALVNGVSELSAQNIDELVLDLRYNGGGYLAIASQLSYMIAGETATAGRIFELLQFNDKHPETNPVTGEPLLPNPFYDETLGFSAAPGQPLPTLDLNRVFVLTGPNTCSASEAIINGLRGIDVEVIQIGATTCGKPFGFYPTDNCGTTYFSIQFQGVNDKGFGEYADGFTPLGSGQAGVEVTGCQVADDWNNPLGDVNESRFAAALNYINTGSCDAPATSMGVVRSASADMLLLEGIVPKPVWRQSRIYVR</sequence>
<evidence type="ECO:0000313" key="3">
    <source>
        <dbReference type="Proteomes" id="UP000188219"/>
    </source>
</evidence>
<evidence type="ECO:0000259" key="1">
    <source>
        <dbReference type="Pfam" id="PF03572"/>
    </source>
</evidence>
<proteinExistence type="predicted"/>
<dbReference type="Proteomes" id="UP000188219">
    <property type="component" value="Chromosome"/>
</dbReference>
<dbReference type="Pfam" id="PF03572">
    <property type="entry name" value="Peptidase_S41"/>
    <property type="match status" value="1"/>
</dbReference>
<dbReference type="GO" id="GO:0006508">
    <property type="term" value="P:proteolysis"/>
    <property type="evidence" value="ECO:0007669"/>
    <property type="project" value="InterPro"/>
</dbReference>
<organism evidence="2 3">
    <name type="scientific">Microbulbifer agarilyticus</name>
    <dbReference type="NCBI Taxonomy" id="260552"/>
    <lineage>
        <taxon>Bacteria</taxon>
        <taxon>Pseudomonadati</taxon>
        <taxon>Pseudomonadota</taxon>
        <taxon>Gammaproteobacteria</taxon>
        <taxon>Cellvibrionales</taxon>
        <taxon>Microbulbiferaceae</taxon>
        <taxon>Microbulbifer</taxon>
    </lineage>
</organism>
<dbReference type="InterPro" id="IPR005151">
    <property type="entry name" value="Tail-specific_protease"/>
</dbReference>
<dbReference type="CDD" id="cd07561">
    <property type="entry name" value="Peptidase_S41_CPP_like"/>
    <property type="match status" value="1"/>
</dbReference>
<accession>A0A1Q2MA00</accession>
<dbReference type="GO" id="GO:0008236">
    <property type="term" value="F:serine-type peptidase activity"/>
    <property type="evidence" value="ECO:0007669"/>
    <property type="project" value="InterPro"/>
</dbReference>
<dbReference type="Gene3D" id="3.30.750.170">
    <property type="match status" value="1"/>
</dbReference>
<dbReference type="STRING" id="260552.Mag101_03815"/>
<evidence type="ECO:0000313" key="2">
    <source>
        <dbReference type="EMBL" id="AQQ69368.1"/>
    </source>
</evidence>